<name>A0A382TVQ7_9ZZZZ</name>
<evidence type="ECO:0000313" key="10">
    <source>
        <dbReference type="EMBL" id="SVD26150.1"/>
    </source>
</evidence>
<sequence length="264" mass="30114">MNITTNFSICKSKFYNLKIPILITTIFFISTSYVTFIIDVPSEDDDYLWYYNAGTEILSGNGSNVALFNAPVGWPILLSSLDLIIHDAFITGKIYSIFGATGIVFFSYLITEQIFGRKIALLTQTLIAINPFLHSEAIITHSEMLPVFFIFIAFYFITKKQLFSHQIIFAAIFLGISFMLRYQSSLIFIGILIVLLLNFKKYPKHFPLLFTFLFFLTITPLLLYNFENTGNLLDADPGFYLGYNSEYKTPEMDSIAVARLTDKS</sequence>
<keyword evidence="3" id="KW-0328">Glycosyltransferase</keyword>
<feature type="transmembrane region" description="Helical" evidence="8">
    <location>
        <begin position="21"/>
        <end position="38"/>
    </location>
</feature>
<comment type="subcellular location">
    <subcellularLocation>
        <location evidence="1">Cell membrane</location>
        <topology evidence="1">Multi-pass membrane protein</topology>
    </subcellularLocation>
</comment>
<feature type="transmembrane region" description="Helical" evidence="8">
    <location>
        <begin position="132"/>
        <end position="157"/>
    </location>
</feature>
<evidence type="ECO:0000256" key="4">
    <source>
        <dbReference type="ARBA" id="ARBA00022679"/>
    </source>
</evidence>
<dbReference type="PANTHER" id="PTHR33908">
    <property type="entry name" value="MANNOSYLTRANSFERASE YKCB-RELATED"/>
    <property type="match status" value="1"/>
</dbReference>
<evidence type="ECO:0000256" key="6">
    <source>
        <dbReference type="ARBA" id="ARBA00022989"/>
    </source>
</evidence>
<protein>
    <recommendedName>
        <fullName evidence="9">Glycosyltransferase RgtA/B/C/D-like domain-containing protein</fullName>
    </recommendedName>
</protein>
<reference evidence="10" key="1">
    <citation type="submission" date="2018-05" db="EMBL/GenBank/DDBJ databases">
        <authorList>
            <person name="Lanie J.A."/>
            <person name="Ng W.-L."/>
            <person name="Kazmierczak K.M."/>
            <person name="Andrzejewski T.M."/>
            <person name="Davidsen T.M."/>
            <person name="Wayne K.J."/>
            <person name="Tettelin H."/>
            <person name="Glass J.I."/>
            <person name="Rusch D."/>
            <person name="Podicherti R."/>
            <person name="Tsui H.-C.T."/>
            <person name="Winkler M.E."/>
        </authorList>
    </citation>
    <scope>NUCLEOTIDE SEQUENCE</scope>
</reference>
<dbReference type="AlphaFoldDB" id="A0A382TVQ7"/>
<evidence type="ECO:0000256" key="2">
    <source>
        <dbReference type="ARBA" id="ARBA00022475"/>
    </source>
</evidence>
<dbReference type="Pfam" id="PF13231">
    <property type="entry name" value="PMT_2"/>
    <property type="match status" value="1"/>
</dbReference>
<keyword evidence="7 8" id="KW-0472">Membrane</keyword>
<feature type="transmembrane region" description="Helical" evidence="8">
    <location>
        <begin position="163"/>
        <end position="196"/>
    </location>
</feature>
<dbReference type="InterPro" id="IPR050297">
    <property type="entry name" value="LipidA_mod_glycosyltrf_83"/>
</dbReference>
<evidence type="ECO:0000256" key="7">
    <source>
        <dbReference type="ARBA" id="ARBA00023136"/>
    </source>
</evidence>
<evidence type="ECO:0000256" key="5">
    <source>
        <dbReference type="ARBA" id="ARBA00022692"/>
    </source>
</evidence>
<feature type="transmembrane region" description="Helical" evidence="8">
    <location>
        <begin position="94"/>
        <end position="111"/>
    </location>
</feature>
<dbReference type="GO" id="GO:0008610">
    <property type="term" value="P:lipid biosynthetic process"/>
    <property type="evidence" value="ECO:0007669"/>
    <property type="project" value="UniProtKB-ARBA"/>
</dbReference>
<feature type="domain" description="Glycosyltransferase RgtA/B/C/D-like" evidence="9">
    <location>
        <begin position="103"/>
        <end position="223"/>
    </location>
</feature>
<proteinExistence type="predicted"/>
<gene>
    <name evidence="10" type="ORF">METZ01_LOCUS379004</name>
</gene>
<evidence type="ECO:0000256" key="8">
    <source>
        <dbReference type="SAM" id="Phobius"/>
    </source>
</evidence>
<dbReference type="InterPro" id="IPR038731">
    <property type="entry name" value="RgtA/B/C-like"/>
</dbReference>
<dbReference type="GO" id="GO:0016763">
    <property type="term" value="F:pentosyltransferase activity"/>
    <property type="evidence" value="ECO:0007669"/>
    <property type="project" value="TreeGrafter"/>
</dbReference>
<organism evidence="10">
    <name type="scientific">marine metagenome</name>
    <dbReference type="NCBI Taxonomy" id="408172"/>
    <lineage>
        <taxon>unclassified sequences</taxon>
        <taxon>metagenomes</taxon>
        <taxon>ecological metagenomes</taxon>
    </lineage>
</organism>
<dbReference type="GO" id="GO:0005886">
    <property type="term" value="C:plasma membrane"/>
    <property type="evidence" value="ECO:0007669"/>
    <property type="project" value="UniProtKB-SubCell"/>
</dbReference>
<keyword evidence="5 8" id="KW-0812">Transmembrane</keyword>
<keyword evidence="6 8" id="KW-1133">Transmembrane helix</keyword>
<accession>A0A382TVQ7</accession>
<keyword evidence="2" id="KW-1003">Cell membrane</keyword>
<evidence type="ECO:0000256" key="1">
    <source>
        <dbReference type="ARBA" id="ARBA00004651"/>
    </source>
</evidence>
<keyword evidence="4" id="KW-0808">Transferase</keyword>
<feature type="transmembrane region" description="Helical" evidence="8">
    <location>
        <begin position="208"/>
        <end position="226"/>
    </location>
</feature>
<evidence type="ECO:0000259" key="9">
    <source>
        <dbReference type="Pfam" id="PF13231"/>
    </source>
</evidence>
<dbReference type="EMBL" id="UINC01139542">
    <property type="protein sequence ID" value="SVD26150.1"/>
    <property type="molecule type" value="Genomic_DNA"/>
</dbReference>
<feature type="non-terminal residue" evidence="10">
    <location>
        <position position="264"/>
    </location>
</feature>
<dbReference type="PANTHER" id="PTHR33908:SF11">
    <property type="entry name" value="MEMBRANE PROTEIN"/>
    <property type="match status" value="1"/>
</dbReference>
<evidence type="ECO:0000256" key="3">
    <source>
        <dbReference type="ARBA" id="ARBA00022676"/>
    </source>
</evidence>